<evidence type="ECO:0000313" key="5">
    <source>
        <dbReference type="EMBL" id="OWP83307.1"/>
    </source>
</evidence>
<name>A0A246GIM7_9FLAO</name>
<evidence type="ECO:0000313" key="3">
    <source>
        <dbReference type="EMBL" id="OWP82942.1"/>
    </source>
</evidence>
<dbReference type="Proteomes" id="UP000197768">
    <property type="component" value="Unassembled WGS sequence"/>
</dbReference>
<evidence type="ECO:0000313" key="2">
    <source>
        <dbReference type="EMBL" id="OWP82928.1"/>
    </source>
</evidence>
<dbReference type="EMBL" id="MTCZ01000131">
    <property type="protein sequence ID" value="OWP83307.1"/>
    <property type="molecule type" value="Genomic_DNA"/>
</dbReference>
<organism evidence="8 9">
    <name type="scientific">Flavobacterium davisii</name>
    <dbReference type="NCBI Taxonomy" id="2906077"/>
    <lineage>
        <taxon>Bacteria</taxon>
        <taxon>Pseudomonadati</taxon>
        <taxon>Bacteroidota</taxon>
        <taxon>Flavobacteriia</taxon>
        <taxon>Flavobacteriales</taxon>
        <taxon>Flavobacteriaceae</taxon>
        <taxon>Flavobacterium</taxon>
    </lineage>
</organism>
<dbReference type="EMBL" id="MTCZ01000061">
    <property type="protein sequence ID" value="OWP84017.1"/>
    <property type="molecule type" value="Genomic_DNA"/>
</dbReference>
<sequence>MLDANKITEIYFIIDEFNKEFDKTISAHSLNEKNPSKKRNRKFTMSNSEVMTVLVLFHAMGYKNLKHFYLFYLGKHLKHEFPNLVSYNRFVELQKRAVVPMALFLKTCCLG</sequence>
<dbReference type="EMBL" id="MTCZ01000301">
    <property type="protein sequence ID" value="OWP82672.1"/>
    <property type="molecule type" value="Genomic_DNA"/>
</dbReference>
<evidence type="ECO:0000313" key="6">
    <source>
        <dbReference type="EMBL" id="OWP83460.1"/>
    </source>
</evidence>
<evidence type="ECO:0000313" key="4">
    <source>
        <dbReference type="EMBL" id="OWP83033.1"/>
    </source>
</evidence>
<comment type="caution">
    <text evidence="8">The sequence shown here is derived from an EMBL/GenBank/DDBJ whole genome shotgun (WGS) entry which is preliminary data.</text>
</comment>
<accession>A0A246GIM7</accession>
<dbReference type="EMBL" id="MTCZ01000112">
    <property type="protein sequence ID" value="OWP83460.1"/>
    <property type="molecule type" value="Genomic_DNA"/>
</dbReference>
<accession>A0A246GEZ7</accession>
<dbReference type="EMBL" id="MTCZ01000208">
    <property type="protein sequence ID" value="OWP82928.1"/>
    <property type="molecule type" value="Genomic_DNA"/>
</dbReference>
<evidence type="ECO:0000313" key="7">
    <source>
        <dbReference type="EMBL" id="OWP84017.1"/>
    </source>
</evidence>
<proteinExistence type="predicted"/>
<gene>
    <name evidence="8" type="ORF">BWK59_07305</name>
    <name evidence="7" type="ORF">BWK59_07585</name>
    <name evidence="6" type="ORF">BWK59_10415</name>
    <name evidence="5" type="ORF">BWK59_11160</name>
    <name evidence="4" type="ORF">BWK59_12700</name>
    <name evidence="3" type="ORF">BWK59_13200</name>
    <name evidence="2" type="ORF">BWK59_13250</name>
    <name evidence="1" type="ORF">BWK59_14620</name>
</gene>
<protein>
    <submittedName>
        <fullName evidence="8">Transposase</fullName>
    </submittedName>
</protein>
<feature type="non-terminal residue" evidence="8">
    <location>
        <position position="111"/>
    </location>
</feature>
<evidence type="ECO:0000313" key="9">
    <source>
        <dbReference type="Proteomes" id="UP000197768"/>
    </source>
</evidence>
<dbReference type="AlphaFoldDB" id="A0A246GIM7"/>
<evidence type="ECO:0000313" key="8">
    <source>
        <dbReference type="EMBL" id="OWP84040.1"/>
    </source>
</evidence>
<evidence type="ECO:0000313" key="1">
    <source>
        <dbReference type="EMBL" id="OWP82672.1"/>
    </source>
</evidence>
<dbReference type="EMBL" id="MTCZ01000058">
    <property type="protein sequence ID" value="OWP84040.1"/>
    <property type="molecule type" value="Genomic_DNA"/>
</dbReference>
<dbReference type="EMBL" id="MTCZ01000183">
    <property type="protein sequence ID" value="OWP83033.1"/>
    <property type="molecule type" value="Genomic_DNA"/>
</dbReference>
<dbReference type="EMBL" id="MTCZ01000204">
    <property type="protein sequence ID" value="OWP82942.1"/>
    <property type="molecule type" value="Genomic_DNA"/>
</dbReference>
<reference evidence="8 9" key="1">
    <citation type="journal article" date="2017" name="Infect. Genet. Evol.">
        <title>Comparative genome analysis of fish pathogen Flavobacterium columnare reveals extensive sequence diversity within the species.</title>
        <authorList>
            <person name="Kayansamruaj P."/>
            <person name="Dong H.T."/>
            <person name="Hirono I."/>
            <person name="Kondo H."/>
            <person name="Senapin S."/>
            <person name="Rodkhum C."/>
        </authorList>
    </citation>
    <scope>NUCLEOTIDE SEQUENCE [LARGE SCALE GENOMIC DNA]</scope>
    <source>
        <strain evidence="8 9">1215</strain>
    </source>
</reference>